<protein>
    <submittedName>
        <fullName evidence="1">3-methyladenine DNA glycosylase</fullName>
    </submittedName>
</protein>
<dbReference type="EMBL" id="SJST01000003">
    <property type="protein sequence ID" value="TCD14501.1"/>
    <property type="molecule type" value="Genomic_DNA"/>
</dbReference>
<dbReference type="Proteomes" id="UP000291301">
    <property type="component" value="Unassembled WGS sequence"/>
</dbReference>
<organism evidence="1 2">
    <name type="scientific">Oricola cellulosilytica</name>
    <dbReference type="NCBI Taxonomy" id="1429082"/>
    <lineage>
        <taxon>Bacteria</taxon>
        <taxon>Pseudomonadati</taxon>
        <taxon>Pseudomonadota</taxon>
        <taxon>Alphaproteobacteria</taxon>
        <taxon>Hyphomicrobiales</taxon>
        <taxon>Ahrensiaceae</taxon>
        <taxon>Oricola</taxon>
    </lineage>
</organism>
<dbReference type="Gene3D" id="1.10.340.30">
    <property type="entry name" value="Hypothetical protein, domain 2"/>
    <property type="match status" value="1"/>
</dbReference>
<dbReference type="SUPFAM" id="SSF48150">
    <property type="entry name" value="DNA-glycosylase"/>
    <property type="match status" value="1"/>
</dbReference>
<comment type="caution">
    <text evidence="1">The sequence shown here is derived from an EMBL/GenBank/DDBJ whole genome shotgun (WGS) entry which is preliminary data.</text>
</comment>
<dbReference type="GO" id="GO:0008725">
    <property type="term" value="F:DNA-3-methyladenine glycosylase activity"/>
    <property type="evidence" value="ECO:0007669"/>
    <property type="project" value="InterPro"/>
</dbReference>
<dbReference type="AlphaFoldDB" id="A0A4R0PB76"/>
<dbReference type="InterPro" id="IPR052891">
    <property type="entry name" value="DNA-3mA_glycosylase"/>
</dbReference>
<dbReference type="InterPro" id="IPR011257">
    <property type="entry name" value="DNA_glycosylase"/>
</dbReference>
<name>A0A4R0PB76_9HYPH</name>
<gene>
    <name evidence="1" type="ORF">E0D97_10610</name>
</gene>
<dbReference type="InterPro" id="IPR005019">
    <property type="entry name" value="Adenine_glyco"/>
</dbReference>
<sequence>MRSFDEIFEIAAERQGGHQSLEAKLDPPLLPRQLAAIPDDRWLSCMTKCIFNAGFNWKVVDNMWPGFEEAFQGFDIGRCAMLNEDDIARLAADVRIVRHGGKIRSVQHNAVFLQELAGEHGSAAQFFADWPATDQAGLLETLKRRGTRLGGATGQYFLRFMGKDSYVLSRDVVARLIAEGVVDRTPASKKAMSAVQSAFNRWMEESGRSAKEISRTLAMSIG</sequence>
<evidence type="ECO:0000313" key="2">
    <source>
        <dbReference type="Proteomes" id="UP000291301"/>
    </source>
</evidence>
<dbReference type="PANTHER" id="PTHR30037">
    <property type="entry name" value="DNA-3-METHYLADENINE GLYCOSYLASE 1"/>
    <property type="match status" value="1"/>
</dbReference>
<proteinExistence type="predicted"/>
<dbReference type="RefSeq" id="WP_131568589.1">
    <property type="nucleotide sequence ID" value="NZ_JAINFK010000002.1"/>
</dbReference>
<dbReference type="Pfam" id="PF03352">
    <property type="entry name" value="Adenine_glyco"/>
    <property type="match status" value="1"/>
</dbReference>
<dbReference type="OrthoDB" id="9795156at2"/>
<evidence type="ECO:0000313" key="1">
    <source>
        <dbReference type="EMBL" id="TCD14501.1"/>
    </source>
</evidence>
<accession>A0A4R0PB76</accession>
<reference evidence="1 2" key="1">
    <citation type="journal article" date="2015" name="Antonie Van Leeuwenhoek">
        <title>Oricola cellulosilytica gen. nov., sp. nov., a cellulose-degrading bacterium of the family Phyllobacteriaceae isolated from surface seashore water, and emended descriptions of Mesorhizobium loti and Phyllobacterium myrsinacearum.</title>
        <authorList>
            <person name="Hameed A."/>
            <person name="Shahina M."/>
            <person name="Lai W.A."/>
            <person name="Lin S.Y."/>
            <person name="Young L.S."/>
            <person name="Liu Y.C."/>
            <person name="Hsu Y.H."/>
            <person name="Young C.C."/>
        </authorList>
    </citation>
    <scope>NUCLEOTIDE SEQUENCE [LARGE SCALE GENOMIC DNA]</scope>
    <source>
        <strain evidence="1 2">KCTC 52183</strain>
    </source>
</reference>
<dbReference type="PANTHER" id="PTHR30037:SF3">
    <property type="entry name" value="BLR0857 PROTEIN"/>
    <property type="match status" value="1"/>
</dbReference>
<dbReference type="GO" id="GO:0006284">
    <property type="term" value="P:base-excision repair"/>
    <property type="evidence" value="ECO:0007669"/>
    <property type="project" value="InterPro"/>
</dbReference>
<keyword evidence="2" id="KW-1185">Reference proteome</keyword>